<dbReference type="InterPro" id="IPR020030">
    <property type="entry name" value="Pseudaminic_synth_PseI"/>
</dbReference>
<dbReference type="CDD" id="cd11615">
    <property type="entry name" value="SAF_NeuB_like"/>
    <property type="match status" value="1"/>
</dbReference>
<organism evidence="2 3">
    <name type="scientific">Alienimonas chondri</name>
    <dbReference type="NCBI Taxonomy" id="2681879"/>
    <lineage>
        <taxon>Bacteria</taxon>
        <taxon>Pseudomonadati</taxon>
        <taxon>Planctomycetota</taxon>
        <taxon>Planctomycetia</taxon>
        <taxon>Planctomycetales</taxon>
        <taxon>Planctomycetaceae</taxon>
        <taxon>Alienimonas</taxon>
    </lineage>
</organism>
<sequence length="364" mass="38562">METASRPVEKFEIAGRSVGPGRPAYLIAEMSANHGGRYEDAVAIIHAAKESGADAIKLQTYTADTITLDVDAPEFLAAGALWRGRKLHSLYQEAYTPWDWQPKLAEVAAEVGIDWFSSPFDPTAVDFLEEIDCPVYKIASFELVDLPLIRKAAATGKPLIMSTGMASLSEIDAAVDAARSAGAAGAALLKCTSAYPASPAEANLRTIPHLAAAFGVPAGLSDHTLGTAVPVAAVALGATVIEKHFTLSRDTPGPDSAFSLEPAEFRQMVDAVRVAEAALGTVRYGVTDDSKASRRMRRSLYVTKDVRRGERFTAENVRSVRPGFGLPPESFDEAALRVAATDVTAGTPLSWSLLGARADATEGT</sequence>
<dbReference type="EC" id="2.5.1.97" evidence="2"/>
<reference evidence="2 3" key="1">
    <citation type="journal article" date="2020" name="Syst. Appl. Microbiol.">
        <title>Alienimonas chondri sp. nov., a novel planctomycete isolated from the biofilm of the red alga Chondrus crispus.</title>
        <authorList>
            <person name="Vitorino I."/>
            <person name="Albuquerque L."/>
            <person name="Wiegand S."/>
            <person name="Kallscheuer N."/>
            <person name="da Costa M.S."/>
            <person name="Lobo-da-Cunha A."/>
            <person name="Jogler C."/>
            <person name="Lage O.M."/>
        </authorList>
    </citation>
    <scope>NUCLEOTIDE SEQUENCE [LARGE SCALE GENOMIC DNA]</scope>
    <source>
        <strain evidence="2 3">LzC2</strain>
    </source>
</reference>
<dbReference type="Pfam" id="PF03102">
    <property type="entry name" value="NeuB"/>
    <property type="match status" value="1"/>
</dbReference>
<dbReference type="PANTHER" id="PTHR42966">
    <property type="entry name" value="N-ACETYLNEURAMINATE SYNTHASE"/>
    <property type="match status" value="1"/>
</dbReference>
<dbReference type="EMBL" id="WTPX01000032">
    <property type="protein sequence ID" value="NNJ25330.1"/>
    <property type="molecule type" value="Genomic_DNA"/>
</dbReference>
<evidence type="ECO:0000313" key="2">
    <source>
        <dbReference type="EMBL" id="NNJ25330.1"/>
    </source>
</evidence>
<keyword evidence="2" id="KW-0808">Transferase</keyword>
<name>A0ABX1VB43_9PLAN</name>
<dbReference type="PROSITE" id="PS50844">
    <property type="entry name" value="AFP_LIKE"/>
    <property type="match status" value="1"/>
</dbReference>
<dbReference type="Pfam" id="PF08666">
    <property type="entry name" value="SAF"/>
    <property type="match status" value="1"/>
</dbReference>
<dbReference type="InterPro" id="IPR013785">
    <property type="entry name" value="Aldolase_TIM"/>
</dbReference>
<dbReference type="NCBIfam" id="TIGR03586">
    <property type="entry name" value="PseI"/>
    <property type="match status" value="1"/>
</dbReference>
<dbReference type="InterPro" id="IPR051690">
    <property type="entry name" value="PseI-like"/>
</dbReference>
<evidence type="ECO:0000313" key="3">
    <source>
        <dbReference type="Proteomes" id="UP000609651"/>
    </source>
</evidence>
<dbReference type="SMART" id="SM00858">
    <property type="entry name" value="SAF"/>
    <property type="match status" value="1"/>
</dbReference>
<dbReference type="Gene3D" id="3.90.1210.10">
    <property type="entry name" value="Antifreeze-like/N-acetylneuraminic acid synthase C-terminal domain"/>
    <property type="match status" value="1"/>
</dbReference>
<accession>A0ABX1VB43</accession>
<dbReference type="SUPFAM" id="SSF51269">
    <property type="entry name" value="AFP III-like domain"/>
    <property type="match status" value="1"/>
</dbReference>
<dbReference type="InterPro" id="IPR036732">
    <property type="entry name" value="AFP_Neu5c_C_sf"/>
</dbReference>
<dbReference type="InterPro" id="IPR057736">
    <property type="entry name" value="SAF_PseI/NeuA/NeuB"/>
</dbReference>
<dbReference type="InterPro" id="IPR013132">
    <property type="entry name" value="PseI/NeuA/B-like_N"/>
</dbReference>
<dbReference type="InterPro" id="IPR013974">
    <property type="entry name" value="SAF"/>
</dbReference>
<evidence type="ECO:0000259" key="1">
    <source>
        <dbReference type="PROSITE" id="PS50844"/>
    </source>
</evidence>
<feature type="domain" description="AFP-like" evidence="1">
    <location>
        <begin position="299"/>
        <end position="357"/>
    </location>
</feature>
<keyword evidence="3" id="KW-1185">Reference proteome</keyword>
<dbReference type="Proteomes" id="UP000609651">
    <property type="component" value="Unassembled WGS sequence"/>
</dbReference>
<proteinExistence type="predicted"/>
<comment type="caution">
    <text evidence="2">The sequence shown here is derived from an EMBL/GenBank/DDBJ whole genome shotgun (WGS) entry which is preliminary data.</text>
</comment>
<protein>
    <submittedName>
        <fullName evidence="2">Pseudaminic acid synthase</fullName>
        <ecNumber evidence="2">2.5.1.97</ecNumber>
    </submittedName>
</protein>
<dbReference type="PANTHER" id="PTHR42966:SF2">
    <property type="entry name" value="PSEUDAMINIC ACID SYNTHASE"/>
    <property type="match status" value="1"/>
</dbReference>
<dbReference type="InterPro" id="IPR006190">
    <property type="entry name" value="SAF_AFP_Neu5Ac"/>
</dbReference>
<dbReference type="GO" id="GO:0016740">
    <property type="term" value="F:transferase activity"/>
    <property type="evidence" value="ECO:0007669"/>
    <property type="project" value="UniProtKB-KW"/>
</dbReference>
<gene>
    <name evidence="2" type="primary">pseI</name>
    <name evidence="2" type="ORF">LzC2_14000</name>
</gene>
<dbReference type="SUPFAM" id="SSF51569">
    <property type="entry name" value="Aldolase"/>
    <property type="match status" value="1"/>
</dbReference>
<dbReference type="Gene3D" id="3.20.20.70">
    <property type="entry name" value="Aldolase class I"/>
    <property type="match status" value="1"/>
</dbReference>